<gene>
    <name evidence="1" type="ORF">U4I38_10830</name>
</gene>
<proteinExistence type="predicted"/>
<organism evidence="1 2">
    <name type="scientific">Stenotrophomonas maltophilia</name>
    <name type="common">Pseudomonas maltophilia</name>
    <name type="synonym">Xanthomonas maltophilia</name>
    <dbReference type="NCBI Taxonomy" id="40324"/>
    <lineage>
        <taxon>Bacteria</taxon>
        <taxon>Pseudomonadati</taxon>
        <taxon>Pseudomonadota</taxon>
        <taxon>Gammaproteobacteria</taxon>
        <taxon>Lysobacterales</taxon>
        <taxon>Lysobacteraceae</taxon>
        <taxon>Stenotrophomonas</taxon>
        <taxon>Stenotrophomonas maltophilia group</taxon>
    </lineage>
</organism>
<protein>
    <submittedName>
        <fullName evidence="1">Uncharacterized protein</fullName>
    </submittedName>
</protein>
<reference evidence="1" key="1">
    <citation type="submission" date="2023-12" db="EMBL/GenBank/DDBJ databases">
        <title>'Antibacterial potential of Stenotrophomonas maltophilia cystic fibrosis isolates' (manuscript under preparation).</title>
        <authorList>
            <person name="Crisan C.V."/>
            <person name="Pettis M."/>
            <person name="Goldberg J.B."/>
        </authorList>
    </citation>
    <scope>NUCLEOTIDE SEQUENCE</scope>
    <source>
        <strain evidence="1">CCV129</strain>
    </source>
</reference>
<dbReference type="RefSeq" id="WP_099474399.1">
    <property type="nucleotide sequence ID" value="NZ_JAKJQX010000014.1"/>
</dbReference>
<dbReference type="EMBL" id="JAXRVB010000010">
    <property type="protein sequence ID" value="MDZ5764964.1"/>
    <property type="molecule type" value="Genomic_DNA"/>
</dbReference>
<sequence>MSTSPISSALLAAAASFGEASQPLRNLLVDHLVETSPEAVERLAEASLAGHRLMLATDADTPDPQVRLLVVDSEQRVTQIAAIGLFPPSDLWN</sequence>
<name>A0AAJ2TRP9_STEMA</name>
<evidence type="ECO:0000313" key="1">
    <source>
        <dbReference type="EMBL" id="MDZ5764964.1"/>
    </source>
</evidence>
<evidence type="ECO:0000313" key="2">
    <source>
        <dbReference type="Proteomes" id="UP001288387"/>
    </source>
</evidence>
<dbReference type="Proteomes" id="UP001288387">
    <property type="component" value="Unassembled WGS sequence"/>
</dbReference>
<dbReference type="AlphaFoldDB" id="A0AAJ2TRP9"/>
<comment type="caution">
    <text evidence="1">The sequence shown here is derived from an EMBL/GenBank/DDBJ whole genome shotgun (WGS) entry which is preliminary data.</text>
</comment>
<accession>A0AAJ2TRP9</accession>